<dbReference type="GO" id="GO:0016805">
    <property type="term" value="F:dipeptidase activity"/>
    <property type="evidence" value="ECO:0007669"/>
    <property type="project" value="UniProtKB-KW"/>
</dbReference>
<protein>
    <submittedName>
        <fullName evidence="8">Uncharacterized protein</fullName>
    </submittedName>
</protein>
<proteinExistence type="inferred from homology"/>
<dbReference type="PANTHER" id="PTHR43226:SF8">
    <property type="entry name" value="XAA-PRO DIPEPTIDASE"/>
    <property type="match status" value="1"/>
</dbReference>
<dbReference type="Gene3D" id="3.90.230.10">
    <property type="entry name" value="Creatinase/methionine aminopeptidase superfamily"/>
    <property type="match status" value="1"/>
</dbReference>
<dbReference type="SUPFAM" id="SSF55920">
    <property type="entry name" value="Creatinase/aminopeptidase"/>
    <property type="match status" value="1"/>
</dbReference>
<evidence type="ECO:0000313" key="8">
    <source>
        <dbReference type="EMBL" id="KKN25830.1"/>
    </source>
</evidence>
<dbReference type="PROSITE" id="PS00491">
    <property type="entry name" value="PROLINE_PEPTIDASE"/>
    <property type="match status" value="1"/>
</dbReference>
<evidence type="ECO:0000256" key="5">
    <source>
        <dbReference type="ARBA" id="ARBA00023211"/>
    </source>
</evidence>
<organism evidence="8">
    <name type="scientific">marine sediment metagenome</name>
    <dbReference type="NCBI Taxonomy" id="412755"/>
    <lineage>
        <taxon>unclassified sequences</taxon>
        <taxon>metagenomes</taxon>
        <taxon>ecological metagenomes</taxon>
    </lineage>
</organism>
<dbReference type="GO" id="GO:0006508">
    <property type="term" value="P:proteolysis"/>
    <property type="evidence" value="ECO:0007669"/>
    <property type="project" value="TreeGrafter"/>
</dbReference>
<dbReference type="NCBIfam" id="NF010133">
    <property type="entry name" value="PRK13607.1"/>
    <property type="match status" value="1"/>
</dbReference>
<keyword evidence="2" id="KW-0479">Metal-binding</keyword>
<evidence type="ECO:0000256" key="4">
    <source>
        <dbReference type="ARBA" id="ARBA00022997"/>
    </source>
</evidence>
<dbReference type="InterPro" id="IPR022846">
    <property type="entry name" value="X_Pro_dipept"/>
</dbReference>
<dbReference type="Pfam" id="PF00557">
    <property type="entry name" value="Peptidase_M24"/>
    <property type="match status" value="1"/>
</dbReference>
<evidence type="ECO:0000259" key="7">
    <source>
        <dbReference type="Pfam" id="PF21216"/>
    </source>
</evidence>
<dbReference type="AlphaFoldDB" id="A0A0F9P200"/>
<dbReference type="GO" id="GO:0016795">
    <property type="term" value="F:phosphoric triester hydrolase activity"/>
    <property type="evidence" value="ECO:0007669"/>
    <property type="project" value="InterPro"/>
</dbReference>
<dbReference type="HAMAP" id="MF_01279">
    <property type="entry name" value="X_Pro_dipeptid"/>
    <property type="match status" value="1"/>
</dbReference>
<keyword evidence="4" id="KW-0224">Dipeptidase</keyword>
<dbReference type="GO" id="GO:0004177">
    <property type="term" value="F:aminopeptidase activity"/>
    <property type="evidence" value="ECO:0007669"/>
    <property type="project" value="TreeGrafter"/>
</dbReference>
<dbReference type="Pfam" id="PF21216">
    <property type="entry name" value="PepQ_N"/>
    <property type="match status" value="1"/>
</dbReference>
<sequence length="440" mass="50705">MDKLAVLYAEHIATLQQRTRTICNSEGLEGLVIHSGQAKRQFLDDMYYPFKVNPQFKAWLPVIDNPHCWIVVNGSDKPKLIFYRPVDFWHKVPDEPRDFWAEYFDIELLLQPDQVEKLLPYDKAKYAYMGEYIEVAQALGFSIMNPEPVLNYFHYHRAYKTQYELECLRNANRIAVDGHKAARDTFFNGGSEFDIQQAYLMATRQSENEMPYGNIVALNENCAILHYTHFDPKAPQTHNSFLIDAGANFNGYAADITRTYDFKKQGEFAELVQAMTVQQIELGKGLKPGMLYGDLHVECHNRIAQILSDFKIVNLPAEEIVERKITSTFFPHGLGHHLGLQVHDMGGFMSDEKGTHQPSPEGHPFLRCTRLIEKNQVFTIEPGLYFIDSLLSDLAQTDNKQFINWEKVESFKPFGGIRIEDNIIVHEDSLENMTRNLELD</sequence>
<name>A0A0F9P200_9ZZZZ</name>
<dbReference type="CDD" id="cd01087">
    <property type="entry name" value="Prolidase"/>
    <property type="match status" value="1"/>
</dbReference>
<comment type="caution">
    <text evidence="8">The sequence shown here is derived from an EMBL/GenBank/DDBJ whole genome shotgun (WGS) entry which is preliminary data.</text>
</comment>
<feature type="domain" description="Peptidase M24" evidence="6">
    <location>
        <begin position="166"/>
        <end position="427"/>
    </location>
</feature>
<evidence type="ECO:0000256" key="2">
    <source>
        <dbReference type="ARBA" id="ARBA00022723"/>
    </source>
</evidence>
<evidence type="ECO:0000256" key="1">
    <source>
        <dbReference type="ARBA" id="ARBA00001936"/>
    </source>
</evidence>
<reference evidence="8" key="1">
    <citation type="journal article" date="2015" name="Nature">
        <title>Complex archaea that bridge the gap between prokaryotes and eukaryotes.</title>
        <authorList>
            <person name="Spang A."/>
            <person name="Saw J.H."/>
            <person name="Jorgensen S.L."/>
            <person name="Zaremba-Niedzwiedzka K."/>
            <person name="Martijn J."/>
            <person name="Lind A.E."/>
            <person name="van Eijk R."/>
            <person name="Schleper C."/>
            <person name="Guy L."/>
            <person name="Ettema T.J."/>
        </authorList>
    </citation>
    <scope>NUCLEOTIDE SEQUENCE</scope>
</reference>
<comment type="cofactor">
    <cofactor evidence="1">
        <name>Mn(2+)</name>
        <dbReference type="ChEBI" id="CHEBI:29035"/>
    </cofactor>
</comment>
<dbReference type="InterPro" id="IPR036005">
    <property type="entry name" value="Creatinase/aminopeptidase-like"/>
</dbReference>
<dbReference type="EMBL" id="LAZR01002768">
    <property type="protein sequence ID" value="KKN25830.1"/>
    <property type="molecule type" value="Genomic_DNA"/>
</dbReference>
<dbReference type="GO" id="GO:0005829">
    <property type="term" value="C:cytosol"/>
    <property type="evidence" value="ECO:0007669"/>
    <property type="project" value="TreeGrafter"/>
</dbReference>
<dbReference type="InterPro" id="IPR048819">
    <property type="entry name" value="PepQ_N"/>
</dbReference>
<keyword evidence="5" id="KW-0464">Manganese</keyword>
<keyword evidence="3" id="KW-0378">Hydrolase</keyword>
<accession>A0A0F9P200</accession>
<dbReference type="PANTHER" id="PTHR43226">
    <property type="entry name" value="XAA-PRO AMINOPEPTIDASE 3"/>
    <property type="match status" value="1"/>
</dbReference>
<evidence type="ECO:0000256" key="3">
    <source>
        <dbReference type="ARBA" id="ARBA00022801"/>
    </source>
</evidence>
<evidence type="ECO:0000259" key="6">
    <source>
        <dbReference type="Pfam" id="PF00557"/>
    </source>
</evidence>
<dbReference type="InterPro" id="IPR052433">
    <property type="entry name" value="X-Pro_dipept-like"/>
</dbReference>
<gene>
    <name evidence="8" type="ORF">LCGC14_0880800</name>
</gene>
<dbReference type="Gene3D" id="3.40.350.10">
    <property type="entry name" value="Creatinase/prolidase N-terminal domain"/>
    <property type="match status" value="1"/>
</dbReference>
<dbReference type="GO" id="GO:0046872">
    <property type="term" value="F:metal ion binding"/>
    <property type="evidence" value="ECO:0007669"/>
    <property type="project" value="UniProtKB-KW"/>
</dbReference>
<feature type="domain" description="Xaa-Pro dipeptidase N-terminal" evidence="7">
    <location>
        <begin position="7"/>
        <end position="155"/>
    </location>
</feature>
<dbReference type="InterPro" id="IPR029149">
    <property type="entry name" value="Creatin/AminoP/Spt16_N"/>
</dbReference>
<dbReference type="InterPro" id="IPR000994">
    <property type="entry name" value="Pept_M24"/>
</dbReference>
<keyword evidence="4" id="KW-0645">Protease</keyword>
<dbReference type="InterPro" id="IPR001131">
    <property type="entry name" value="Peptidase_M24B_aminopep-P_CS"/>
</dbReference>